<reference evidence="5" key="1">
    <citation type="submission" date="2021-02" db="EMBL/GenBank/DDBJ databases">
        <authorList>
            <person name="Nowell W R."/>
        </authorList>
    </citation>
    <scope>NUCLEOTIDE SEQUENCE</scope>
</reference>
<dbReference type="InterPro" id="IPR045129">
    <property type="entry name" value="RNF123/RKP/RSPRY1"/>
</dbReference>
<dbReference type="GO" id="GO:0005737">
    <property type="term" value="C:cytoplasm"/>
    <property type="evidence" value="ECO:0007669"/>
    <property type="project" value="TreeGrafter"/>
</dbReference>
<dbReference type="EMBL" id="CAJNOO010000116">
    <property type="protein sequence ID" value="CAF0811726.1"/>
    <property type="molecule type" value="Genomic_DNA"/>
</dbReference>
<proteinExistence type="predicted"/>
<evidence type="ECO:0000313" key="5">
    <source>
        <dbReference type="EMBL" id="CAF0811726.1"/>
    </source>
</evidence>
<protein>
    <recommendedName>
        <fullName evidence="4">B30.2/SPRY domain-containing protein</fullName>
    </recommendedName>
</protein>
<keyword evidence="1" id="KW-0479">Metal-binding</keyword>
<evidence type="ECO:0000313" key="6">
    <source>
        <dbReference type="Proteomes" id="UP000663882"/>
    </source>
</evidence>
<dbReference type="OrthoDB" id="10257972at2759"/>
<dbReference type="AlphaFoldDB" id="A0A813TQP0"/>
<dbReference type="SMART" id="SM00449">
    <property type="entry name" value="SPRY"/>
    <property type="match status" value="1"/>
</dbReference>
<keyword evidence="3" id="KW-0862">Zinc</keyword>
<gene>
    <name evidence="5" type="ORF">RFH988_LOCUS4466</name>
</gene>
<dbReference type="Pfam" id="PF00622">
    <property type="entry name" value="SPRY"/>
    <property type="match status" value="1"/>
</dbReference>
<dbReference type="CDD" id="cd11709">
    <property type="entry name" value="SPRY"/>
    <property type="match status" value="1"/>
</dbReference>
<dbReference type="PANTHER" id="PTHR13363">
    <property type="entry name" value="RING FINGER AND SRY DOMAIN-CONTAINING"/>
    <property type="match status" value="1"/>
</dbReference>
<evidence type="ECO:0000259" key="4">
    <source>
        <dbReference type="PROSITE" id="PS50188"/>
    </source>
</evidence>
<feature type="domain" description="B30.2/SPRY" evidence="4">
    <location>
        <begin position="105"/>
        <end position="308"/>
    </location>
</feature>
<sequence length="1179" mass="136224">MQKPYAIVIAQLALGSKHSLPSNLRLFNRQHLEQYCLSLDRCVQSKTIVENENDASETFQDALSTPDTEDSLYIVWNDMKINRDQSIIDALSTSTLKYGGWKANASETEIEFYKQGRIGSDDISIVSIPRQVAKVQALEECGNKHRFHGRINVESSYIQGTFPTFTFENLEFSEGKWYYCVKLPVGGLIQIGWATTEFKPEANNGRGVGDDIYSWCYDGSRSVLFHNGSYNFPSEDLQWKENDVCGCGIEIDGENTRIKYWLNGKFLGTAFSHESDPGSSRLKCNMIPHGRSTTYFPCVSIEVIYYPTHCCELIVSPEDMDDCPLPSGYKPLLTPKLIHVENSIVVYPYSAYLVGDDTQEYLHTSPEINNSMSLLRDFVNEDHLETTFTLDDQWLIVPENSGGLSFPLNTLELSLTISFDLKIASTTSDEDSTNNKQNILLLKLDHIEMLSISIPSDENDDDEKEEVIHIAIVFYLKEKQTKVYVNDRCRTFLVGLDPKTMMKSKLFLLPNGGAQIRNLGLWKYALSEEHIRRLFTYGLFYVAVDYHERKEYRKQANTFLFSKTQPNFPNELLLPFYEPFEESQWLNKKKQSDIDGSKYFTFDESSIQLFGNKTYLVLDTSNQHSSQFTLVLDIFVPKFPINNEQLTLIIFAPELGIILTHTGHLCLFNTDMMRTSEAIMILNEYVRLLICVKEQEIKIYQNAMLVIDVNVNYERIRSTVKHIYLFRELDLTKNTTSEDTLRIQCKSITFRNQPITVADINEYMKSPNCSLETWIAPSLPMITSSLVAIGYKESWIKSMMEQYNTRNLQLLDTLIREHKEELLKKDHENQRTHTLDILSKLGPSIHREKLENLIMFAKLDTDEDFAAIGELMLSCWEDLQKSTSTSDITETENDNKERMAWFYQTVRRLGIKGSMNVWMQDKSKTHDDSDSIYQLLDLTKPKQDQSIGTQRKLTKKSLQYSHQGLTQKQYLDLRIACEHGLITIYARETILNMLEVWLNDQSSLFPWKKFGDYTFILRLIRLLDYHSSYSSTRADQRSDRMSPIIKSILKLEIDQLSKQTNMNNHLEKHAPLLYHLQKDLVVQSIRFLEKPSLLMKNPANEPTMTNEQMLFKEPNLDFLLKIVSLFSEIVTDQWNMNQNEIDTIIPILFPELLITLLFDLFLLVPTHQAKICILHLFAG</sequence>
<keyword evidence="2" id="KW-0863">Zinc-finger</keyword>
<dbReference type="Gene3D" id="2.60.120.920">
    <property type="match status" value="1"/>
</dbReference>
<dbReference type="Proteomes" id="UP000663882">
    <property type="component" value="Unassembled WGS sequence"/>
</dbReference>
<dbReference type="GO" id="GO:0004842">
    <property type="term" value="F:ubiquitin-protein transferase activity"/>
    <property type="evidence" value="ECO:0007669"/>
    <property type="project" value="InterPro"/>
</dbReference>
<dbReference type="PROSITE" id="PS50188">
    <property type="entry name" value="B302_SPRY"/>
    <property type="match status" value="1"/>
</dbReference>
<dbReference type="SUPFAM" id="SSF49899">
    <property type="entry name" value="Concanavalin A-like lectins/glucanases"/>
    <property type="match status" value="1"/>
</dbReference>
<evidence type="ECO:0000256" key="1">
    <source>
        <dbReference type="ARBA" id="ARBA00022723"/>
    </source>
</evidence>
<comment type="caution">
    <text evidence="5">The sequence shown here is derived from an EMBL/GenBank/DDBJ whole genome shotgun (WGS) entry which is preliminary data.</text>
</comment>
<dbReference type="InterPro" id="IPR043136">
    <property type="entry name" value="B30.2/SPRY_sf"/>
</dbReference>
<dbReference type="GO" id="GO:0008270">
    <property type="term" value="F:zinc ion binding"/>
    <property type="evidence" value="ECO:0007669"/>
    <property type="project" value="UniProtKB-KW"/>
</dbReference>
<name>A0A813TQP0_9BILA</name>
<dbReference type="InterPro" id="IPR003877">
    <property type="entry name" value="SPRY_dom"/>
</dbReference>
<accession>A0A813TQP0</accession>
<evidence type="ECO:0000256" key="2">
    <source>
        <dbReference type="ARBA" id="ARBA00022771"/>
    </source>
</evidence>
<dbReference type="GO" id="GO:0051603">
    <property type="term" value="P:proteolysis involved in protein catabolic process"/>
    <property type="evidence" value="ECO:0007669"/>
    <property type="project" value="TreeGrafter"/>
</dbReference>
<organism evidence="5 6">
    <name type="scientific">Rotaria sordida</name>
    <dbReference type="NCBI Taxonomy" id="392033"/>
    <lineage>
        <taxon>Eukaryota</taxon>
        <taxon>Metazoa</taxon>
        <taxon>Spiralia</taxon>
        <taxon>Gnathifera</taxon>
        <taxon>Rotifera</taxon>
        <taxon>Eurotatoria</taxon>
        <taxon>Bdelloidea</taxon>
        <taxon>Philodinida</taxon>
        <taxon>Philodinidae</taxon>
        <taxon>Rotaria</taxon>
    </lineage>
</organism>
<dbReference type="PANTHER" id="PTHR13363:SF5">
    <property type="entry name" value="E3 UBIQUITIN-PROTEIN LIGASE RNF123"/>
    <property type="match status" value="1"/>
</dbReference>
<dbReference type="InterPro" id="IPR013320">
    <property type="entry name" value="ConA-like_dom_sf"/>
</dbReference>
<dbReference type="InterPro" id="IPR001870">
    <property type="entry name" value="B30.2/SPRY"/>
</dbReference>
<evidence type="ECO:0000256" key="3">
    <source>
        <dbReference type="ARBA" id="ARBA00022833"/>
    </source>
</evidence>